<protein>
    <submittedName>
        <fullName evidence="2">Uncharacterized protein</fullName>
    </submittedName>
</protein>
<evidence type="ECO:0000256" key="1">
    <source>
        <dbReference type="SAM" id="MobiDB-lite"/>
    </source>
</evidence>
<sequence>MPRIDLSSFGLEPGQDEPGLRLPGHVVAELERLARTAEEVADQSGRDAAAGLQPVMVFCGATEAEALMGAASWCRDHAGSSSAVIASWFRFVADDVEPYYEAGLVLEC</sequence>
<dbReference type="STRING" id="1220554.GCA_001552135_08253"/>
<keyword evidence="3" id="KW-1185">Reference proteome</keyword>
<feature type="region of interest" description="Disordered" evidence="1">
    <location>
        <begin position="1"/>
        <end position="20"/>
    </location>
</feature>
<comment type="caution">
    <text evidence="2">The sequence shown here is derived from an EMBL/GenBank/DDBJ whole genome shotgun (WGS) entry which is preliminary data.</text>
</comment>
<dbReference type="RefSeq" id="WP_067905535.1">
    <property type="nucleotide sequence ID" value="NZ_VSFG01000001.1"/>
</dbReference>
<dbReference type="AlphaFoldDB" id="A0A5D0NUB4"/>
<dbReference type="Proteomes" id="UP000323380">
    <property type="component" value="Unassembled WGS sequence"/>
</dbReference>
<gene>
    <name evidence="2" type="ORF">FXF69_00550</name>
</gene>
<organism evidence="2 3">
    <name type="scientific">Actinomadura chibensis</name>
    <dbReference type="NCBI Taxonomy" id="392828"/>
    <lineage>
        <taxon>Bacteria</taxon>
        <taxon>Bacillati</taxon>
        <taxon>Actinomycetota</taxon>
        <taxon>Actinomycetes</taxon>
        <taxon>Streptosporangiales</taxon>
        <taxon>Thermomonosporaceae</taxon>
        <taxon>Actinomadura</taxon>
    </lineage>
</organism>
<proteinExistence type="predicted"/>
<evidence type="ECO:0000313" key="3">
    <source>
        <dbReference type="Proteomes" id="UP000323380"/>
    </source>
</evidence>
<accession>A0A5D0NUB4</accession>
<name>A0A5D0NUB4_9ACTN</name>
<dbReference type="EMBL" id="VSFG01000001">
    <property type="protein sequence ID" value="TYB47784.1"/>
    <property type="molecule type" value="Genomic_DNA"/>
</dbReference>
<reference evidence="2 3" key="1">
    <citation type="submission" date="2019-08" db="EMBL/GenBank/DDBJ databases">
        <title>Actinomadura sp. nov. CYP1-5 isolated from mountain soil.</title>
        <authorList>
            <person name="Songsumanus A."/>
            <person name="Kuncharoen N."/>
            <person name="Kudo T."/>
            <person name="Yuki M."/>
            <person name="Igarashi Y."/>
            <person name="Tanasupawat S."/>
        </authorList>
    </citation>
    <scope>NUCLEOTIDE SEQUENCE [LARGE SCALE GENOMIC DNA]</scope>
    <source>
        <strain evidence="2 3">JCM 14158</strain>
    </source>
</reference>
<evidence type="ECO:0000313" key="2">
    <source>
        <dbReference type="EMBL" id="TYB47784.1"/>
    </source>
</evidence>